<proteinExistence type="predicted"/>
<accession>A0A499VDS4</accession>
<sequence>MGDLFKARNYAGHPMTVKAKTGSHVYYVARVKVTGPIHDNLSGCSYWYRQGSTEFQQQLDCSTIVRLGKPLKYEG</sequence>
<protein>
    <submittedName>
        <fullName evidence="1">Uncharacterized protein</fullName>
    </submittedName>
</protein>
<dbReference type="EMBL" id="AP019621">
    <property type="protein sequence ID" value="BBJ47691.1"/>
    <property type="molecule type" value="Genomic_DNA"/>
</dbReference>
<reference evidence="1" key="1">
    <citation type="submission" date="2019-04" db="EMBL/GenBank/DDBJ databases">
        <title>Draft genome sequences of Streptomyces avermitilis MC3.</title>
        <authorList>
            <person name="Komaki H."/>
            <person name="Tamura T."/>
            <person name="Hosoyama A."/>
        </authorList>
    </citation>
    <scope>NUCLEOTIDE SEQUENCE</scope>
    <source>
        <strain evidence="1">MC3</strain>
    </source>
</reference>
<organism evidence="1">
    <name type="scientific">Streptomyces avermitilis</name>
    <dbReference type="NCBI Taxonomy" id="33903"/>
    <lineage>
        <taxon>Bacteria</taxon>
        <taxon>Bacillati</taxon>
        <taxon>Actinomycetota</taxon>
        <taxon>Actinomycetes</taxon>
        <taxon>Kitasatosporales</taxon>
        <taxon>Streptomycetaceae</taxon>
        <taxon>Streptomyces</taxon>
    </lineage>
</organism>
<dbReference type="AlphaFoldDB" id="A0A499VDS4"/>
<name>A0A499VDS4_STRAX</name>
<gene>
    <name evidence="1" type="ORF">SAVMC3_03200</name>
</gene>
<evidence type="ECO:0000313" key="1">
    <source>
        <dbReference type="EMBL" id="BBJ47691.1"/>
    </source>
</evidence>